<proteinExistence type="predicted"/>
<evidence type="ECO:0008006" key="4">
    <source>
        <dbReference type="Google" id="ProtNLM"/>
    </source>
</evidence>
<reference evidence="2" key="1">
    <citation type="submission" date="2021-02" db="EMBL/GenBank/DDBJ databases">
        <title>Genome sequence Cadophora malorum strain M34.</title>
        <authorList>
            <person name="Stefanovic E."/>
            <person name="Vu D."/>
            <person name="Scully C."/>
            <person name="Dijksterhuis J."/>
            <person name="Roader J."/>
            <person name="Houbraken J."/>
        </authorList>
    </citation>
    <scope>NUCLEOTIDE SEQUENCE</scope>
    <source>
        <strain evidence="2">M34</strain>
    </source>
</reference>
<feature type="compositionally biased region" description="Basic residues" evidence="1">
    <location>
        <begin position="23"/>
        <end position="33"/>
    </location>
</feature>
<feature type="compositionally biased region" description="Basic and acidic residues" evidence="1">
    <location>
        <begin position="34"/>
        <end position="46"/>
    </location>
</feature>
<keyword evidence="3" id="KW-1185">Reference proteome</keyword>
<evidence type="ECO:0000256" key="1">
    <source>
        <dbReference type="SAM" id="MobiDB-lite"/>
    </source>
</evidence>
<dbReference type="Proteomes" id="UP000664132">
    <property type="component" value="Unassembled WGS sequence"/>
</dbReference>
<dbReference type="OrthoDB" id="5236983at2759"/>
<accession>A0A8H7T5D7</accession>
<protein>
    <recommendedName>
        <fullName evidence="4">SprT-like domain-containing protein</fullName>
    </recommendedName>
</protein>
<sequence>MDRHHHQHHHPSGGYSNRTRSGATRKRSSSRHPKITDDLDNPRGKKYREKDLSSALCRNARSFDSDVRFRLKRWQFSIINGEIPHITLEEDLLELATTWIRIFDHAFFFNLVRRGLDQQSPIKIYHDDSNGHRQGFSTPGYFIVKPYISLNSYVSHDNGTTGFVARSTISTLLHEMVHVFLAFYSCQCTECQRHTVSRNGISGQSGHGPNWANAMNAIEEAFQDHVQWEVEGGMLESLALEMATSGWVPRDDQLERWGIDPHELLSVAEEIEPADLGGTGCQVIWLCNVM</sequence>
<feature type="compositionally biased region" description="Basic residues" evidence="1">
    <location>
        <begin position="1"/>
        <end position="11"/>
    </location>
</feature>
<evidence type="ECO:0000313" key="2">
    <source>
        <dbReference type="EMBL" id="KAG4413437.1"/>
    </source>
</evidence>
<feature type="region of interest" description="Disordered" evidence="1">
    <location>
        <begin position="1"/>
        <end position="46"/>
    </location>
</feature>
<organism evidence="2 3">
    <name type="scientific">Cadophora malorum</name>
    <dbReference type="NCBI Taxonomy" id="108018"/>
    <lineage>
        <taxon>Eukaryota</taxon>
        <taxon>Fungi</taxon>
        <taxon>Dikarya</taxon>
        <taxon>Ascomycota</taxon>
        <taxon>Pezizomycotina</taxon>
        <taxon>Leotiomycetes</taxon>
        <taxon>Helotiales</taxon>
        <taxon>Ploettnerulaceae</taxon>
        <taxon>Cadophora</taxon>
    </lineage>
</organism>
<comment type="caution">
    <text evidence="2">The sequence shown here is derived from an EMBL/GenBank/DDBJ whole genome shotgun (WGS) entry which is preliminary data.</text>
</comment>
<gene>
    <name evidence="2" type="ORF">IFR04_013414</name>
</gene>
<evidence type="ECO:0000313" key="3">
    <source>
        <dbReference type="Proteomes" id="UP000664132"/>
    </source>
</evidence>
<dbReference type="EMBL" id="JAFJYH010000314">
    <property type="protein sequence ID" value="KAG4413437.1"/>
    <property type="molecule type" value="Genomic_DNA"/>
</dbReference>
<dbReference type="AlphaFoldDB" id="A0A8H7T5D7"/>
<name>A0A8H7T5D7_9HELO</name>